<reference evidence="7" key="1">
    <citation type="journal article" date="2020" name="mSystems">
        <title>Genome- and Community-Level Interaction Insights into Carbon Utilization and Element Cycling Functions of Hydrothermarchaeota in Hydrothermal Sediment.</title>
        <authorList>
            <person name="Zhou Z."/>
            <person name="Liu Y."/>
            <person name="Xu W."/>
            <person name="Pan J."/>
            <person name="Luo Z.H."/>
            <person name="Li M."/>
        </authorList>
    </citation>
    <scope>NUCLEOTIDE SEQUENCE [LARGE SCALE GENOMIC DNA]</scope>
    <source>
        <strain evidence="7">SpSt-479</strain>
    </source>
</reference>
<dbReference type="InterPro" id="IPR007197">
    <property type="entry name" value="rSAM"/>
</dbReference>
<dbReference type="AlphaFoldDB" id="A0A7V3E7V8"/>
<dbReference type="GO" id="GO:0051536">
    <property type="term" value="F:iron-sulfur cluster binding"/>
    <property type="evidence" value="ECO:0007669"/>
    <property type="project" value="UniProtKB-KW"/>
</dbReference>
<feature type="domain" description="Radical SAM core" evidence="6">
    <location>
        <begin position="1"/>
        <end position="217"/>
    </location>
</feature>
<dbReference type="PROSITE" id="PS51918">
    <property type="entry name" value="RADICAL_SAM"/>
    <property type="match status" value="1"/>
</dbReference>
<proteinExistence type="predicted"/>
<dbReference type="SFLD" id="SFLDG01067">
    <property type="entry name" value="SPASM/twitch_domain_containing"/>
    <property type="match status" value="1"/>
</dbReference>
<evidence type="ECO:0000259" key="6">
    <source>
        <dbReference type="PROSITE" id="PS51918"/>
    </source>
</evidence>
<accession>A0A7V3E7V8</accession>
<dbReference type="Gene3D" id="3.20.20.70">
    <property type="entry name" value="Aldolase class I"/>
    <property type="match status" value="1"/>
</dbReference>
<evidence type="ECO:0000256" key="1">
    <source>
        <dbReference type="ARBA" id="ARBA00001966"/>
    </source>
</evidence>
<dbReference type="SUPFAM" id="SSF102114">
    <property type="entry name" value="Radical SAM enzymes"/>
    <property type="match status" value="1"/>
</dbReference>
<evidence type="ECO:0000256" key="4">
    <source>
        <dbReference type="ARBA" id="ARBA00023004"/>
    </source>
</evidence>
<gene>
    <name evidence="7" type="ORF">ENS31_08885</name>
</gene>
<dbReference type="InterPro" id="IPR058240">
    <property type="entry name" value="rSAM_sf"/>
</dbReference>
<organism evidence="7">
    <name type="scientific">Ignavibacterium album</name>
    <dbReference type="NCBI Taxonomy" id="591197"/>
    <lineage>
        <taxon>Bacteria</taxon>
        <taxon>Pseudomonadati</taxon>
        <taxon>Ignavibacteriota</taxon>
        <taxon>Ignavibacteria</taxon>
        <taxon>Ignavibacteriales</taxon>
        <taxon>Ignavibacteriaceae</taxon>
        <taxon>Ignavibacterium</taxon>
    </lineage>
</organism>
<name>A0A7V3E7V8_9BACT</name>
<dbReference type="PANTHER" id="PTHR11228:SF7">
    <property type="entry name" value="PQQA PEPTIDE CYCLASE"/>
    <property type="match status" value="1"/>
</dbReference>
<dbReference type="EMBL" id="DSUJ01000008">
    <property type="protein sequence ID" value="HFI91624.1"/>
    <property type="molecule type" value="Genomic_DNA"/>
</dbReference>
<dbReference type="InterPro" id="IPR013785">
    <property type="entry name" value="Aldolase_TIM"/>
</dbReference>
<evidence type="ECO:0000256" key="2">
    <source>
        <dbReference type="ARBA" id="ARBA00022691"/>
    </source>
</evidence>
<keyword evidence="2" id="KW-0949">S-adenosyl-L-methionine</keyword>
<dbReference type="Pfam" id="PF04055">
    <property type="entry name" value="Radical_SAM"/>
    <property type="match status" value="1"/>
</dbReference>
<dbReference type="GO" id="GO:0046872">
    <property type="term" value="F:metal ion binding"/>
    <property type="evidence" value="ECO:0007669"/>
    <property type="project" value="UniProtKB-KW"/>
</dbReference>
<sequence>MLLLCNYYVTYRCNAYCEFCHFGFHENFKNTPYSDLNDFKSNVEQLANLGVKFIDLTGGEPLLHKDIAEMAKFARSFKMQTSITTNGLLYPKFAESLAGNVNLLHFSLDSSDEEEHNRIRKVDCYKSVFKSIEIAKSLGEFPDILFTVTNETYHKLPRMHEIAQKYDLVLLVNPVFSYFGNPGLNEQAIDFVEEYCDGKLDVYLNKGFMKLRRDGGNHIDSPKCKAVSRVIVISPTNEIILPCYHFGKESIPIDRPIKEIRQSEKIQYYKKMEGRFDFCEGCTVNCYFEPSFAFPTNYYAITSLTSKFKYSYHKLIKQKIKRVLIRNDKSE</sequence>
<keyword evidence="3" id="KW-0479">Metal-binding</keyword>
<dbReference type="CDD" id="cd01335">
    <property type="entry name" value="Radical_SAM"/>
    <property type="match status" value="1"/>
</dbReference>
<protein>
    <submittedName>
        <fullName evidence="7">Radical SAM protein</fullName>
    </submittedName>
</protein>
<dbReference type="PANTHER" id="PTHR11228">
    <property type="entry name" value="RADICAL SAM DOMAIN PROTEIN"/>
    <property type="match status" value="1"/>
</dbReference>
<dbReference type="GO" id="GO:0003824">
    <property type="term" value="F:catalytic activity"/>
    <property type="evidence" value="ECO:0007669"/>
    <property type="project" value="InterPro"/>
</dbReference>
<evidence type="ECO:0000256" key="5">
    <source>
        <dbReference type="ARBA" id="ARBA00023014"/>
    </source>
</evidence>
<keyword evidence="5" id="KW-0411">Iron-sulfur</keyword>
<dbReference type="SFLD" id="SFLDS00029">
    <property type="entry name" value="Radical_SAM"/>
    <property type="match status" value="1"/>
</dbReference>
<keyword evidence="4" id="KW-0408">Iron</keyword>
<comment type="cofactor">
    <cofactor evidence="1">
        <name>[4Fe-4S] cluster</name>
        <dbReference type="ChEBI" id="CHEBI:49883"/>
    </cofactor>
</comment>
<comment type="caution">
    <text evidence="7">The sequence shown here is derived from an EMBL/GenBank/DDBJ whole genome shotgun (WGS) entry which is preliminary data.</text>
</comment>
<evidence type="ECO:0000256" key="3">
    <source>
        <dbReference type="ARBA" id="ARBA00022723"/>
    </source>
</evidence>
<dbReference type="InterPro" id="IPR050377">
    <property type="entry name" value="Radical_SAM_PqqE_MftC-like"/>
</dbReference>
<evidence type="ECO:0000313" key="7">
    <source>
        <dbReference type="EMBL" id="HFI91624.1"/>
    </source>
</evidence>